<dbReference type="KEGG" id="npy:NPRO_16210"/>
<sequence length="162" mass="17859">MMRFLLLSTLMMATFLPAGAGTQGPPDSSLRLYPLKDLRVVKVGLGKVTIPCWLMDTRAKQAEGMMYLTASEVPMDKGMLFAFPDAQPRSFYNRNVTFDLDLAYIDAQGVAFKRIVLKAKSEKSVPSEKPAKYVLEMRAGAFKKLGIKSGSKFSIPKDAVGK</sequence>
<dbReference type="Pfam" id="PF02643">
    <property type="entry name" value="DUF192"/>
    <property type="match status" value="1"/>
</dbReference>
<accession>A0A809S5A4</accession>
<feature type="chain" id="PRO_5035212879" description="DUF192 domain-containing protein" evidence="1">
    <location>
        <begin position="21"/>
        <end position="162"/>
    </location>
</feature>
<dbReference type="EMBL" id="AP021858">
    <property type="protein sequence ID" value="BBO24026.1"/>
    <property type="molecule type" value="Genomic_DNA"/>
</dbReference>
<dbReference type="InterPro" id="IPR038695">
    <property type="entry name" value="Saro_0823-like_sf"/>
</dbReference>
<dbReference type="Proteomes" id="UP000662873">
    <property type="component" value="Chromosome"/>
</dbReference>
<proteinExistence type="predicted"/>
<keyword evidence="1" id="KW-0732">Signal</keyword>
<dbReference type="PANTHER" id="PTHR37953">
    <property type="entry name" value="UPF0127 PROTEIN MJ1496"/>
    <property type="match status" value="1"/>
</dbReference>
<reference evidence="2" key="1">
    <citation type="journal article" name="DNA Res.">
        <title>The physiological potential of anammox bacteria as revealed by their core genome structure.</title>
        <authorList>
            <person name="Okubo T."/>
            <person name="Toyoda A."/>
            <person name="Fukuhara K."/>
            <person name="Uchiyama I."/>
            <person name="Harigaya Y."/>
            <person name="Kuroiwa M."/>
            <person name="Suzuki T."/>
            <person name="Murakami Y."/>
            <person name="Suwa Y."/>
            <person name="Takami H."/>
        </authorList>
    </citation>
    <scope>NUCLEOTIDE SEQUENCE</scope>
    <source>
        <strain evidence="2">317325-2</strain>
    </source>
</reference>
<gene>
    <name evidence="2" type="ORF">NPRO_16210</name>
</gene>
<dbReference type="PANTHER" id="PTHR37953:SF1">
    <property type="entry name" value="UPF0127 PROTEIN MJ1496"/>
    <property type="match status" value="1"/>
</dbReference>
<dbReference type="InterPro" id="IPR003795">
    <property type="entry name" value="DUF192"/>
</dbReference>
<feature type="signal peptide" evidence="1">
    <location>
        <begin position="1"/>
        <end position="20"/>
    </location>
</feature>
<evidence type="ECO:0008006" key="4">
    <source>
        <dbReference type="Google" id="ProtNLM"/>
    </source>
</evidence>
<name>A0A809S5A4_9BACT</name>
<evidence type="ECO:0000313" key="3">
    <source>
        <dbReference type="Proteomes" id="UP000662873"/>
    </source>
</evidence>
<protein>
    <recommendedName>
        <fullName evidence="4">DUF192 domain-containing protein</fullName>
    </recommendedName>
</protein>
<evidence type="ECO:0000256" key="1">
    <source>
        <dbReference type="SAM" id="SignalP"/>
    </source>
</evidence>
<dbReference type="AlphaFoldDB" id="A0A809S5A4"/>
<dbReference type="Gene3D" id="2.60.120.1140">
    <property type="entry name" value="Protein of unknown function DUF192"/>
    <property type="match status" value="1"/>
</dbReference>
<organism evidence="2 3">
    <name type="scientific">Candidatus Nitrosymbiomonas proteolyticus</name>
    <dbReference type="NCBI Taxonomy" id="2608984"/>
    <lineage>
        <taxon>Bacteria</taxon>
        <taxon>Bacillati</taxon>
        <taxon>Armatimonadota</taxon>
        <taxon>Armatimonadota incertae sedis</taxon>
        <taxon>Candidatus Nitrosymbiomonas</taxon>
    </lineage>
</organism>
<evidence type="ECO:0000313" key="2">
    <source>
        <dbReference type="EMBL" id="BBO24026.1"/>
    </source>
</evidence>